<dbReference type="STRING" id="400727.A0A2T7NXR4"/>
<dbReference type="EMBL" id="PZQS01000008">
    <property type="protein sequence ID" value="PVD25952.1"/>
    <property type="molecule type" value="Genomic_DNA"/>
</dbReference>
<comment type="similarity">
    <text evidence="3">Belongs to the CENP-K/MCM22 family.</text>
</comment>
<dbReference type="PANTHER" id="PTHR14401:SF6">
    <property type="entry name" value="CENTROMERE PROTEIN K"/>
    <property type="match status" value="1"/>
</dbReference>
<dbReference type="Proteomes" id="UP000245119">
    <property type="component" value="Linkage Group LG8"/>
</dbReference>
<dbReference type="GO" id="GO:0000070">
    <property type="term" value="P:mitotic sister chromatid segregation"/>
    <property type="evidence" value="ECO:0007669"/>
    <property type="project" value="TreeGrafter"/>
</dbReference>
<dbReference type="InterPro" id="IPR020993">
    <property type="entry name" value="Centromere_CenpK"/>
</dbReference>
<gene>
    <name evidence="8" type="ORF">C0Q70_13618</name>
</gene>
<dbReference type="GO" id="GO:0051382">
    <property type="term" value="P:kinetochore assembly"/>
    <property type="evidence" value="ECO:0007669"/>
    <property type="project" value="InterPro"/>
</dbReference>
<sequence>MSAITDTGDAGNDAAQAVFGRVADGSGIVALKTECETIWSEIQETQQLLQQTQQVYSATRSLDQQPLVAILKEKEKRLKAEIEVLKNSTPRSLSTNSEVIEASLYEDLKQEVIQLQEIQSLVNAQCLDLKDSIEKETQFQQQLLAIQERLQEKCNSLVSTEPAEDAVEVVAQELTSKIDAARETEKLVMKRMAAFVSKHFPLPDQSQVALTSKHLRSHHKKTSLETLPLKDILLELMTKCVESPNDPYLVLDDRYWPAYVELLLRCHIILQHPDDDHRIKLVPFHL</sequence>
<dbReference type="GO" id="GO:0005634">
    <property type="term" value="C:nucleus"/>
    <property type="evidence" value="ECO:0007669"/>
    <property type="project" value="UniProtKB-SubCell"/>
</dbReference>
<dbReference type="Pfam" id="PF11802">
    <property type="entry name" value="CENP-K"/>
    <property type="match status" value="1"/>
</dbReference>
<reference evidence="8 9" key="1">
    <citation type="submission" date="2018-04" db="EMBL/GenBank/DDBJ databases">
        <title>The genome of golden apple snail Pomacea canaliculata provides insight into stress tolerance and invasive adaptation.</title>
        <authorList>
            <person name="Liu C."/>
            <person name="Liu B."/>
            <person name="Ren Y."/>
            <person name="Zhang Y."/>
            <person name="Wang H."/>
            <person name="Li S."/>
            <person name="Jiang F."/>
            <person name="Yin L."/>
            <person name="Zhang G."/>
            <person name="Qian W."/>
            <person name="Fan W."/>
        </authorList>
    </citation>
    <scope>NUCLEOTIDE SEQUENCE [LARGE SCALE GENOMIC DNA]</scope>
    <source>
        <strain evidence="8">SZHN2017</strain>
        <tissue evidence="8">Muscle</tissue>
    </source>
</reference>
<evidence type="ECO:0000256" key="6">
    <source>
        <dbReference type="ARBA" id="ARBA00023242"/>
    </source>
</evidence>
<evidence type="ECO:0000313" key="9">
    <source>
        <dbReference type="Proteomes" id="UP000245119"/>
    </source>
</evidence>
<evidence type="ECO:0000256" key="1">
    <source>
        <dbReference type="ARBA" id="ARBA00004123"/>
    </source>
</evidence>
<dbReference type="GO" id="GO:0000775">
    <property type="term" value="C:chromosome, centromeric region"/>
    <property type="evidence" value="ECO:0007669"/>
    <property type="project" value="UniProtKB-SubCell"/>
</dbReference>
<dbReference type="OrthoDB" id="9445768at2759"/>
<name>A0A2T7NXR4_POMCA</name>
<evidence type="ECO:0008006" key="10">
    <source>
        <dbReference type="Google" id="ProtNLM"/>
    </source>
</evidence>
<protein>
    <recommendedName>
        <fullName evidence="10">Centromere protein K</fullName>
    </recommendedName>
</protein>
<comment type="subcellular location">
    <subcellularLocation>
        <location evidence="2">Chromosome</location>
        <location evidence="2">Centromere</location>
    </subcellularLocation>
    <subcellularLocation>
        <location evidence="1">Nucleus</location>
    </subcellularLocation>
</comment>
<evidence type="ECO:0000256" key="4">
    <source>
        <dbReference type="ARBA" id="ARBA00022454"/>
    </source>
</evidence>
<dbReference type="OMA" id="QNEIILC"/>
<evidence type="ECO:0000256" key="3">
    <source>
        <dbReference type="ARBA" id="ARBA00005795"/>
    </source>
</evidence>
<keyword evidence="4" id="KW-0158">Chromosome</keyword>
<keyword evidence="9" id="KW-1185">Reference proteome</keyword>
<evidence type="ECO:0000256" key="7">
    <source>
        <dbReference type="ARBA" id="ARBA00023328"/>
    </source>
</evidence>
<evidence type="ECO:0000313" key="8">
    <source>
        <dbReference type="EMBL" id="PVD25952.1"/>
    </source>
</evidence>
<dbReference type="AlphaFoldDB" id="A0A2T7NXR4"/>
<keyword evidence="5" id="KW-0175">Coiled coil</keyword>
<organism evidence="8 9">
    <name type="scientific">Pomacea canaliculata</name>
    <name type="common">Golden apple snail</name>
    <dbReference type="NCBI Taxonomy" id="400727"/>
    <lineage>
        <taxon>Eukaryota</taxon>
        <taxon>Metazoa</taxon>
        <taxon>Spiralia</taxon>
        <taxon>Lophotrochozoa</taxon>
        <taxon>Mollusca</taxon>
        <taxon>Gastropoda</taxon>
        <taxon>Caenogastropoda</taxon>
        <taxon>Architaenioglossa</taxon>
        <taxon>Ampullarioidea</taxon>
        <taxon>Ampullariidae</taxon>
        <taxon>Pomacea</taxon>
    </lineage>
</organism>
<evidence type="ECO:0000256" key="2">
    <source>
        <dbReference type="ARBA" id="ARBA00004584"/>
    </source>
</evidence>
<keyword evidence="6" id="KW-0539">Nucleus</keyword>
<comment type="caution">
    <text evidence="8">The sequence shown here is derived from an EMBL/GenBank/DDBJ whole genome shotgun (WGS) entry which is preliminary data.</text>
</comment>
<proteinExistence type="inferred from homology"/>
<keyword evidence="7" id="KW-0137">Centromere</keyword>
<accession>A0A2T7NXR4</accession>
<dbReference type="PANTHER" id="PTHR14401">
    <property type="entry name" value="CENTROMERE PROTEIN K"/>
    <property type="match status" value="1"/>
</dbReference>
<evidence type="ECO:0000256" key="5">
    <source>
        <dbReference type="ARBA" id="ARBA00023054"/>
    </source>
</evidence>